<reference evidence="1" key="1">
    <citation type="journal article" date="2015" name="Nature">
        <title>Complex archaea that bridge the gap between prokaryotes and eukaryotes.</title>
        <authorList>
            <person name="Spang A."/>
            <person name="Saw J.H."/>
            <person name="Jorgensen S.L."/>
            <person name="Zaremba-Niedzwiedzka K."/>
            <person name="Martijn J."/>
            <person name="Lind A.E."/>
            <person name="van Eijk R."/>
            <person name="Schleper C."/>
            <person name="Guy L."/>
            <person name="Ettema T.J."/>
        </authorList>
    </citation>
    <scope>NUCLEOTIDE SEQUENCE</scope>
</reference>
<comment type="caution">
    <text evidence="1">The sequence shown here is derived from an EMBL/GenBank/DDBJ whole genome shotgun (WGS) entry which is preliminary data.</text>
</comment>
<protein>
    <submittedName>
        <fullName evidence="1">Uncharacterized protein</fullName>
    </submittedName>
</protein>
<sequence length="44" mass="4939">FWLMLYVTGQSAKKNKVNTVWFDDIVVATEYIGPPTGKPPAAKR</sequence>
<proteinExistence type="predicted"/>
<feature type="non-terminal residue" evidence="1">
    <location>
        <position position="1"/>
    </location>
</feature>
<name>A0A0F9MFI8_9ZZZZ</name>
<dbReference type="AlphaFoldDB" id="A0A0F9MFI8"/>
<dbReference type="EMBL" id="LAZR01008995">
    <property type="protein sequence ID" value="KKM75335.1"/>
    <property type="molecule type" value="Genomic_DNA"/>
</dbReference>
<organism evidence="1">
    <name type="scientific">marine sediment metagenome</name>
    <dbReference type="NCBI Taxonomy" id="412755"/>
    <lineage>
        <taxon>unclassified sequences</taxon>
        <taxon>metagenomes</taxon>
        <taxon>ecological metagenomes</taxon>
    </lineage>
</organism>
<gene>
    <name evidence="1" type="ORF">LCGC14_1391370</name>
</gene>
<accession>A0A0F9MFI8</accession>
<dbReference type="Gene3D" id="2.60.120.200">
    <property type="match status" value="1"/>
</dbReference>
<evidence type="ECO:0000313" key="1">
    <source>
        <dbReference type="EMBL" id="KKM75335.1"/>
    </source>
</evidence>